<dbReference type="OrthoDB" id="9789811at2"/>
<evidence type="ECO:0000256" key="6">
    <source>
        <dbReference type="ARBA" id="ARBA00023186"/>
    </source>
</evidence>
<dbReference type="HAMAP" id="MF_01151">
    <property type="entry name" value="GrpE"/>
    <property type="match status" value="1"/>
</dbReference>
<evidence type="ECO:0000256" key="4">
    <source>
        <dbReference type="ARBA" id="ARBA00022490"/>
    </source>
</evidence>
<dbReference type="CDD" id="cd00446">
    <property type="entry name" value="GrpE"/>
    <property type="match status" value="1"/>
</dbReference>
<dbReference type="GO" id="GO:0000774">
    <property type="term" value="F:adenyl-nucleotide exchange factor activity"/>
    <property type="evidence" value="ECO:0007669"/>
    <property type="project" value="InterPro"/>
</dbReference>
<evidence type="ECO:0000256" key="2">
    <source>
        <dbReference type="ARBA" id="ARBA00009054"/>
    </source>
</evidence>
<dbReference type="GO" id="GO:0042803">
    <property type="term" value="F:protein homodimerization activity"/>
    <property type="evidence" value="ECO:0007669"/>
    <property type="project" value="InterPro"/>
</dbReference>
<evidence type="ECO:0000256" key="12">
    <source>
        <dbReference type="RuleBase" id="RU004478"/>
    </source>
</evidence>
<dbReference type="GO" id="GO:0006457">
    <property type="term" value="P:protein folding"/>
    <property type="evidence" value="ECO:0007669"/>
    <property type="project" value="InterPro"/>
</dbReference>
<protein>
    <recommendedName>
        <fullName evidence="8 10">Protein GrpE</fullName>
    </recommendedName>
    <alternativeName>
        <fullName evidence="9 10">HSP-70 cofactor</fullName>
    </alternativeName>
</protein>
<evidence type="ECO:0000313" key="15">
    <source>
        <dbReference type="Proteomes" id="UP000198992"/>
    </source>
</evidence>
<dbReference type="Pfam" id="PF01025">
    <property type="entry name" value="GrpE"/>
    <property type="match status" value="1"/>
</dbReference>
<accession>A0A1H5D3F3</accession>
<dbReference type="SUPFAM" id="SSF58014">
    <property type="entry name" value="Coiled-coil domain of nucleotide exchange factor GrpE"/>
    <property type="match status" value="1"/>
</dbReference>
<dbReference type="FunFam" id="2.30.22.10:FF:000001">
    <property type="entry name" value="Protein GrpE"/>
    <property type="match status" value="1"/>
</dbReference>
<evidence type="ECO:0000256" key="10">
    <source>
        <dbReference type="HAMAP-Rule" id="MF_01151"/>
    </source>
</evidence>
<comment type="subcellular location">
    <subcellularLocation>
        <location evidence="1 10">Cytoplasm</location>
    </subcellularLocation>
</comment>
<feature type="compositionally biased region" description="Basic and acidic residues" evidence="13">
    <location>
        <begin position="1"/>
        <end position="13"/>
    </location>
</feature>
<keyword evidence="6 10" id="KW-0143">Chaperone</keyword>
<dbReference type="Gene3D" id="3.90.20.20">
    <property type="match status" value="1"/>
</dbReference>
<evidence type="ECO:0000256" key="5">
    <source>
        <dbReference type="ARBA" id="ARBA00023016"/>
    </source>
</evidence>
<dbReference type="AlphaFoldDB" id="A0A1H5D3F3"/>
<dbReference type="RefSeq" id="WP_092122072.1">
    <property type="nucleotide sequence ID" value="NZ_FNTH01000001.1"/>
</dbReference>
<gene>
    <name evidence="10" type="primary">grpE</name>
    <name evidence="14" type="ORF">SAMN05444164_5628</name>
</gene>
<name>A0A1H5D3F3_9BRAD</name>
<evidence type="ECO:0000256" key="13">
    <source>
        <dbReference type="SAM" id="MobiDB-lite"/>
    </source>
</evidence>
<evidence type="ECO:0000256" key="9">
    <source>
        <dbReference type="ARBA" id="ARBA00076414"/>
    </source>
</evidence>
<dbReference type="InterPro" id="IPR000740">
    <property type="entry name" value="GrpE"/>
</dbReference>
<dbReference type="InterPro" id="IPR009012">
    <property type="entry name" value="GrpE_head"/>
</dbReference>
<dbReference type="PANTHER" id="PTHR21237:SF23">
    <property type="entry name" value="GRPE PROTEIN HOMOLOG, MITOCHONDRIAL"/>
    <property type="match status" value="1"/>
</dbReference>
<keyword evidence="4 10" id="KW-0963">Cytoplasm</keyword>
<dbReference type="EMBL" id="FNTH01000001">
    <property type="protein sequence ID" value="SED73403.1"/>
    <property type="molecule type" value="Genomic_DNA"/>
</dbReference>
<evidence type="ECO:0000313" key="14">
    <source>
        <dbReference type="EMBL" id="SED73403.1"/>
    </source>
</evidence>
<dbReference type="GO" id="GO:0051087">
    <property type="term" value="F:protein-folding chaperone binding"/>
    <property type="evidence" value="ECO:0007669"/>
    <property type="project" value="InterPro"/>
</dbReference>
<comment type="similarity">
    <text evidence="2 10 12">Belongs to the GrpE family.</text>
</comment>
<dbReference type="Gene3D" id="2.30.22.10">
    <property type="entry name" value="Head domain of nucleotide exchange factor GrpE"/>
    <property type="match status" value="1"/>
</dbReference>
<dbReference type="Proteomes" id="UP000198992">
    <property type="component" value="Unassembled WGS sequence"/>
</dbReference>
<dbReference type="PROSITE" id="PS01071">
    <property type="entry name" value="GRPE"/>
    <property type="match status" value="1"/>
</dbReference>
<dbReference type="SUPFAM" id="SSF51064">
    <property type="entry name" value="Head domain of nucleotide exchange factor GrpE"/>
    <property type="match status" value="1"/>
</dbReference>
<reference evidence="14 15" key="1">
    <citation type="submission" date="2016-10" db="EMBL/GenBank/DDBJ databases">
        <authorList>
            <person name="de Groot N.N."/>
        </authorList>
    </citation>
    <scope>NUCLEOTIDE SEQUENCE [LARGE SCALE GENOMIC DNA]</scope>
    <source>
        <strain evidence="14 15">MT12</strain>
    </source>
</reference>
<dbReference type="NCBIfam" id="NF010739">
    <property type="entry name" value="PRK14141.1"/>
    <property type="match status" value="1"/>
</dbReference>
<evidence type="ECO:0000256" key="3">
    <source>
        <dbReference type="ARBA" id="ARBA00011738"/>
    </source>
</evidence>
<evidence type="ECO:0000256" key="1">
    <source>
        <dbReference type="ARBA" id="ARBA00004496"/>
    </source>
</evidence>
<dbReference type="InterPro" id="IPR013805">
    <property type="entry name" value="GrpE_CC"/>
</dbReference>
<evidence type="ECO:0000256" key="11">
    <source>
        <dbReference type="RuleBase" id="RU000639"/>
    </source>
</evidence>
<dbReference type="GO" id="GO:0051082">
    <property type="term" value="F:unfolded protein binding"/>
    <property type="evidence" value="ECO:0007669"/>
    <property type="project" value="TreeGrafter"/>
</dbReference>
<comment type="subunit">
    <text evidence="3 10">Homodimer.</text>
</comment>
<keyword evidence="5 10" id="KW-0346">Stress response</keyword>
<dbReference type="PRINTS" id="PR00773">
    <property type="entry name" value="GRPEPROTEIN"/>
</dbReference>
<sequence length="205" mass="21888">MTERKWPPDDNPRGHRPAGSAHALPTSSDAPPDPGGAADSGGAAASAPSSEDHTQLLAENAELKDRLLRALAEVENTRRRAERDLDNMRQYAITKFAGDMLIVADNLERAIASIPASVREPEAALRTLVEGVGLTEKELLRALEKHGISKLDPVGERFDPNLHEALFEVPDPSVPRGTVMKVLQPGYAIGSRALRPAKVGIASGA</sequence>
<feature type="compositionally biased region" description="Low complexity" evidence="13">
    <location>
        <begin position="27"/>
        <end position="49"/>
    </location>
</feature>
<evidence type="ECO:0000256" key="8">
    <source>
        <dbReference type="ARBA" id="ARBA00072274"/>
    </source>
</evidence>
<dbReference type="GO" id="GO:0005737">
    <property type="term" value="C:cytoplasm"/>
    <property type="evidence" value="ECO:0007669"/>
    <property type="project" value="UniProtKB-SubCell"/>
</dbReference>
<proteinExistence type="inferred from homology"/>
<feature type="region of interest" description="Disordered" evidence="13">
    <location>
        <begin position="1"/>
        <end position="54"/>
    </location>
</feature>
<evidence type="ECO:0000256" key="7">
    <source>
        <dbReference type="ARBA" id="ARBA00053401"/>
    </source>
</evidence>
<dbReference type="PANTHER" id="PTHR21237">
    <property type="entry name" value="GRPE PROTEIN"/>
    <property type="match status" value="1"/>
</dbReference>
<organism evidence="14 15">
    <name type="scientific">Bradyrhizobium erythrophlei</name>
    <dbReference type="NCBI Taxonomy" id="1437360"/>
    <lineage>
        <taxon>Bacteria</taxon>
        <taxon>Pseudomonadati</taxon>
        <taxon>Pseudomonadota</taxon>
        <taxon>Alphaproteobacteria</taxon>
        <taxon>Hyphomicrobiales</taxon>
        <taxon>Nitrobacteraceae</taxon>
        <taxon>Bradyrhizobium</taxon>
    </lineage>
</organism>
<comment type="function">
    <text evidence="7 10 11">Participates actively in the response to hyperosmotic and heat shock by preventing the aggregation of stress-denatured proteins, in association with DnaK and GrpE. It is the nucleotide exchange factor for DnaK and may function as a thermosensor. Unfolded proteins bind initially to DnaJ; upon interaction with the DnaJ-bound protein, DnaK hydrolyzes its bound ATP, resulting in the formation of a stable complex. GrpE releases ADP from DnaK; ATP binding to DnaK triggers the release of the substrate protein, thus completing the reaction cycle. Several rounds of ATP-dependent interactions between DnaJ, DnaK and GrpE are required for fully efficient folding.</text>
</comment>